<dbReference type="OrthoDB" id="9776609at2"/>
<keyword evidence="1" id="KW-0812">Transmembrane</keyword>
<evidence type="ECO:0000313" key="2">
    <source>
        <dbReference type="EMBL" id="MBB3222954.1"/>
    </source>
</evidence>
<evidence type="ECO:0000256" key="1">
    <source>
        <dbReference type="SAM" id="Phobius"/>
    </source>
</evidence>
<dbReference type="RefSeq" id="WP_137315865.1">
    <property type="nucleotide sequence ID" value="NZ_CP040017.1"/>
</dbReference>
<evidence type="ECO:0000313" key="5">
    <source>
        <dbReference type="Proteomes" id="UP000584325"/>
    </source>
</evidence>
<dbReference type="PANTHER" id="PTHR34219">
    <property type="entry name" value="IRON-REGULATED INNER MEMBRANE PROTEIN-RELATED"/>
    <property type="match status" value="1"/>
</dbReference>
<feature type="transmembrane region" description="Helical" evidence="1">
    <location>
        <begin position="394"/>
        <end position="416"/>
    </location>
</feature>
<feature type="transmembrane region" description="Helical" evidence="1">
    <location>
        <begin position="460"/>
        <end position="483"/>
    </location>
</feature>
<dbReference type="Pfam" id="PF03929">
    <property type="entry name" value="PepSY_TM"/>
    <property type="match status" value="1"/>
</dbReference>
<name>A0A4P8HT34_9BURK</name>
<gene>
    <name evidence="3" type="ORF">FCL38_23465</name>
    <name evidence="2" type="ORF">FHS02_003792</name>
</gene>
<proteinExistence type="predicted"/>
<feature type="transmembrane region" description="Helical" evidence="1">
    <location>
        <begin position="192"/>
        <end position="223"/>
    </location>
</feature>
<feature type="transmembrane region" description="Helical" evidence="1">
    <location>
        <begin position="489"/>
        <end position="508"/>
    </location>
</feature>
<reference evidence="3 4" key="1">
    <citation type="submission" date="2019-05" db="EMBL/GenBank/DDBJ databases">
        <title>Draft Genome Sequences of Six Type Strains of the Genus Massilia.</title>
        <authorList>
            <person name="Miess H."/>
            <person name="Frediansyhah A."/>
            <person name="Gross H."/>
        </authorList>
    </citation>
    <scope>NUCLEOTIDE SEQUENCE [LARGE SCALE GENOMIC DNA]</scope>
    <source>
        <strain evidence="3 4">DSMZ 26121</strain>
    </source>
</reference>
<evidence type="ECO:0000313" key="3">
    <source>
        <dbReference type="EMBL" id="QCP13073.1"/>
    </source>
</evidence>
<accession>A0A4P8HT34</accession>
<protein>
    <submittedName>
        <fullName evidence="3">PepSY domain-containing protein</fullName>
    </submittedName>
    <submittedName>
        <fullName evidence="2">Putative iron-regulated membrane protein</fullName>
    </submittedName>
</protein>
<dbReference type="EMBL" id="JACHXS010000007">
    <property type="protein sequence ID" value="MBB3222954.1"/>
    <property type="molecule type" value="Genomic_DNA"/>
</dbReference>
<dbReference type="AlphaFoldDB" id="A0A4P8HT34"/>
<dbReference type="EMBL" id="CP040017">
    <property type="protein sequence ID" value="QCP13073.1"/>
    <property type="molecule type" value="Genomic_DNA"/>
</dbReference>
<sequence length="537" mass="58475">MKDGIRQSMAWLHTWSGLLVGWVLFMVFAAGTASYFRDEITLWMKPELHGVAHAAVPQALAVANAVDTLQDKAPKSQRWFITLPTEREPGLRVSYNAKPPPGEGGGRRRNLKTLTLDPATGAELSAPRETRGGEFLYRLHFDLHYMPAIWGRWIVGFCAMFMLVAILSGIVTHKRIFKDFFTFRPKKGQRSWLDFHNVSAVLALPYHLMITYTGLLTLMFMYFPQGIQAVYQDRQETFFSELFNSPPADARAARQPAPLAPLAPMVEQATRAWNGAPVGRVTVAFPNDASATVSITQQTGHAISYDVPTIVFDGVTGRVVSAPAEHSGAAKDTRGVMYGLHVARFGDPFTRWLFFTCGLAGCLMVATGLLLWAVKERPKHLKAHAGKVGFSLRLVDGLNIGAVAGLPLAMAVYFWANRLIETGIAQRPEAEIRWFFTAWGIAAVAALVKPGRPMWRIQLALGGLAFGLLPLLNGLTGGAHLGASIAQGIWAVAGFDLVALLLGAFLLYSSHYLGKAKAPKAARAAPTSEPELAGSNA</sequence>
<dbReference type="PANTHER" id="PTHR34219:SF4">
    <property type="entry name" value="PEPSY DOMAIN-CONTAINING PROTEIN"/>
    <property type="match status" value="1"/>
</dbReference>
<feature type="transmembrane region" description="Helical" evidence="1">
    <location>
        <begin position="432"/>
        <end position="448"/>
    </location>
</feature>
<dbReference type="Proteomes" id="UP000584325">
    <property type="component" value="Unassembled WGS sequence"/>
</dbReference>
<feature type="transmembrane region" description="Helical" evidence="1">
    <location>
        <begin position="149"/>
        <end position="171"/>
    </location>
</feature>
<feature type="transmembrane region" description="Helical" evidence="1">
    <location>
        <begin position="352"/>
        <end position="374"/>
    </location>
</feature>
<feature type="transmembrane region" description="Helical" evidence="1">
    <location>
        <begin position="12"/>
        <end position="36"/>
    </location>
</feature>
<keyword evidence="4" id="KW-1185">Reference proteome</keyword>
<keyword evidence="1" id="KW-0472">Membrane</keyword>
<evidence type="ECO:0000313" key="4">
    <source>
        <dbReference type="Proteomes" id="UP000298763"/>
    </source>
</evidence>
<reference evidence="2 5" key="2">
    <citation type="submission" date="2020-08" db="EMBL/GenBank/DDBJ databases">
        <title>Genomic Encyclopedia of Type Strains, Phase III (KMG-III): the genomes of soil and plant-associated and newly described type strains.</title>
        <authorList>
            <person name="Whitman W."/>
        </authorList>
    </citation>
    <scope>NUCLEOTIDE SEQUENCE [LARGE SCALE GENOMIC DNA]</scope>
    <source>
        <strain evidence="2 5">CECT 7753</strain>
    </source>
</reference>
<keyword evidence="1" id="KW-1133">Transmembrane helix</keyword>
<dbReference type="InterPro" id="IPR005625">
    <property type="entry name" value="PepSY-ass_TM"/>
</dbReference>
<dbReference type="Proteomes" id="UP000298763">
    <property type="component" value="Chromosome"/>
</dbReference>
<organism evidence="2 5">
    <name type="scientific">Pseudoduganella umbonata</name>
    <dbReference type="NCBI Taxonomy" id="864828"/>
    <lineage>
        <taxon>Bacteria</taxon>
        <taxon>Pseudomonadati</taxon>
        <taxon>Pseudomonadota</taxon>
        <taxon>Betaproteobacteria</taxon>
        <taxon>Burkholderiales</taxon>
        <taxon>Oxalobacteraceae</taxon>
        <taxon>Telluria group</taxon>
        <taxon>Pseudoduganella</taxon>
    </lineage>
</organism>